<evidence type="ECO:0000313" key="3">
    <source>
        <dbReference type="EMBL" id="KAJ3207176.1"/>
    </source>
</evidence>
<feature type="region of interest" description="Disordered" evidence="2">
    <location>
        <begin position="575"/>
        <end position="604"/>
    </location>
</feature>
<feature type="compositionally biased region" description="Basic and acidic residues" evidence="2">
    <location>
        <begin position="575"/>
        <end position="584"/>
    </location>
</feature>
<keyword evidence="1" id="KW-0175">Coiled coil</keyword>
<protein>
    <submittedName>
        <fullName evidence="3">Uncharacterized protein</fullName>
    </submittedName>
</protein>
<reference evidence="3" key="1">
    <citation type="submission" date="2020-05" db="EMBL/GenBank/DDBJ databases">
        <title>Phylogenomic resolution of chytrid fungi.</title>
        <authorList>
            <person name="Stajich J.E."/>
            <person name="Amses K."/>
            <person name="Simmons R."/>
            <person name="Seto K."/>
            <person name="Myers J."/>
            <person name="Bonds A."/>
            <person name="Quandt C.A."/>
            <person name="Barry K."/>
            <person name="Liu P."/>
            <person name="Grigoriev I."/>
            <person name="Longcore J.E."/>
            <person name="James T.Y."/>
        </authorList>
    </citation>
    <scope>NUCLEOTIDE SEQUENCE</scope>
    <source>
        <strain evidence="3">JEL0476</strain>
    </source>
</reference>
<gene>
    <name evidence="3" type="ORF">HK099_000336</name>
</gene>
<feature type="coiled-coil region" evidence="1">
    <location>
        <begin position="904"/>
        <end position="1262"/>
    </location>
</feature>
<feature type="coiled-coil region" evidence="1">
    <location>
        <begin position="6"/>
        <end position="195"/>
    </location>
</feature>
<comment type="caution">
    <text evidence="3">The sequence shown here is derived from an EMBL/GenBank/DDBJ whole genome shotgun (WGS) entry which is preliminary data.</text>
</comment>
<evidence type="ECO:0000313" key="4">
    <source>
        <dbReference type="Proteomes" id="UP001211065"/>
    </source>
</evidence>
<feature type="coiled-coil region" evidence="1">
    <location>
        <begin position="683"/>
        <end position="710"/>
    </location>
</feature>
<organism evidence="3 4">
    <name type="scientific">Clydaea vesicula</name>
    <dbReference type="NCBI Taxonomy" id="447962"/>
    <lineage>
        <taxon>Eukaryota</taxon>
        <taxon>Fungi</taxon>
        <taxon>Fungi incertae sedis</taxon>
        <taxon>Chytridiomycota</taxon>
        <taxon>Chytridiomycota incertae sedis</taxon>
        <taxon>Chytridiomycetes</taxon>
        <taxon>Lobulomycetales</taxon>
        <taxon>Lobulomycetaceae</taxon>
        <taxon>Clydaea</taxon>
    </lineage>
</organism>
<name>A0AAD5TVI7_9FUNG</name>
<feature type="compositionally biased region" description="Low complexity" evidence="2">
    <location>
        <begin position="241"/>
        <end position="253"/>
    </location>
</feature>
<feature type="coiled-coil region" evidence="1">
    <location>
        <begin position="734"/>
        <end position="834"/>
    </location>
</feature>
<dbReference type="Proteomes" id="UP001211065">
    <property type="component" value="Unassembled WGS sequence"/>
</dbReference>
<sequence>MEVENSEQLKEQIQKLKDENQSFQEKLDHLKTEFDKEVSLKDTALKEKLIFGKEINNLDKELKKLNDVIQKDKKKESLQKALEENYKMKAELELQSMLQIRNQSLQDNIRHLVTQTDEIRKDLEEKLKIALQERVAKETPTDTDEKIKILTEKLEKVEFELREKTSENLKLDLELKSAKIEIDELKFRVEKSEKRALEKAGSNAQIDKQQPTAPVTTAAALPAITQAKKWWGGYSKSEAPVTTNTTTVHPPNNSQEPNIPTSTTTTTSVSITQSVTTNPVVDSNVLLSVEVLTKEKEEIQKKLAEVTKSKLNLEEELNLTKVQLDTAKQLFVKSEEERLSIASANNTANTVLITPSTEEKGKNSKEMEDLVKENVVLCSKLEELQTINFNLQAELTSTKQQNAIVKDETVNTEETANTAKSREYDNLEKEKVALHEKLVEVNKVKVSLEEELNLTRVQLDSAKQIVILAEEEKLNIVRQNAACGEQVQDCIKQLDNVVNEKNKLQNELNTTRELVETTKITASLVEEEKAKIIKDYDEMMNNLKNEFNIKFAEVDRIKASVEEELNLTKVKLESAEKNLSKPEEPQATFATNSESNSTQENENIKVSHNSDILTLELENLKDKLDVISKFNTNLEAELRETKEKLQLAMQTSVEEQNHSVQEGNNSIQNTTFKLKKSDLLHKLEVEIKQRQKLQTELQEYLEKNTGLDKNKEDVIAAESKFVEMLQNEITLLKKQSNNDESHNFENEIKKLKDEIEKLNSEFSIKEQNYNSEKFKLEEICIKSLEDKAEEHRLAIKNLVTEYENKLSLFKNESENKIQELLVSKTDEIANLKEKNAADIDSLQQKFDLEKTEFQNNSEKQLKMLEQQVNLSSSNTVETEMIIKQVKLDHENFLLEKEKIFEEKLSAMAKTLSEKEEELLKTKNELTKKAKIREEEIAESVKTINETKKELDTLLKKSKQDKEAHSIFNQNLQEQISGLHDEKNNISKKLKAEFDEKLKKEKIELEERLKKERFDNDEKIKKEKFENEEKYKKEKAKLVTDCEKLKKDLNNIEQLSKDQIKKLEKDLSLKNEEVTKNVNSIKIIEAELEKVKKHLEDSKKQHCLELEKKTAELEKNIKEKESQNALLETKAQEDKAEIEDLKASLTVINEEILVNKASYERQSKNLHEKEENLKKLKYVEDELKQKEKNFQKFLKEKESLTKELENFKILIKEKDDVINENEVKLKNLSENEIGKVIELQKVIENIKEENTKVLKINSELESEFKISERKNHQIIKDLQKQLSKERKTNFSYTDDDHTENQRSSLVPENFKRDRMESNSAFKNERMSDDLVHLAQENETLVVKVKQKEHDLKIQGEKLLKINEELESKSKILQQYILQSYSPKLQPETKPVFNVNILSNYNAMQKMDPALLSQINMKLQKLIEELTVKTLKLEEDLKNKE</sequence>
<accession>A0AAD5TVI7</accession>
<feature type="region of interest" description="Disordered" evidence="2">
    <location>
        <begin position="241"/>
        <end position="265"/>
    </location>
</feature>
<feature type="coiled-coil region" evidence="1">
    <location>
        <begin position="289"/>
        <end position="330"/>
    </location>
</feature>
<keyword evidence="4" id="KW-1185">Reference proteome</keyword>
<feature type="non-terminal residue" evidence="3">
    <location>
        <position position="1439"/>
    </location>
</feature>
<proteinExistence type="predicted"/>
<feature type="compositionally biased region" description="Low complexity" evidence="2">
    <location>
        <begin position="591"/>
        <end position="601"/>
    </location>
</feature>
<evidence type="ECO:0000256" key="2">
    <source>
        <dbReference type="SAM" id="MobiDB-lite"/>
    </source>
</evidence>
<evidence type="ECO:0000256" key="1">
    <source>
        <dbReference type="SAM" id="Coils"/>
    </source>
</evidence>
<feature type="coiled-coil region" evidence="1">
    <location>
        <begin position="617"/>
        <end position="651"/>
    </location>
</feature>
<dbReference type="EMBL" id="JADGJW010001074">
    <property type="protein sequence ID" value="KAJ3207176.1"/>
    <property type="molecule type" value="Genomic_DNA"/>
</dbReference>